<feature type="non-terminal residue" evidence="1">
    <location>
        <position position="1"/>
    </location>
</feature>
<sequence length="200" mass="21346">VWRVAVIYPAAGASLWFLSQYLNSLEGYINAARDNATNALIVIGHPQHEAHEGDAYKADTVLASITSGQYLAIGFTTPAAAVGRIHLTFGFIAEVKAHIQLLEGPTNTPASGAALTAYNRERASGKTTTLTNLRSYDNVGVVGGTVIHDLYSFSDKRQTTADRDEEEWMLAPATDYAVKLLADANGGGQAILAWSEHPGT</sequence>
<gene>
    <name evidence="1" type="ORF">LCGC14_2475390</name>
</gene>
<proteinExistence type="predicted"/>
<name>A0A0F9BX11_9ZZZZ</name>
<accession>A0A0F9BX11</accession>
<reference evidence="1" key="1">
    <citation type="journal article" date="2015" name="Nature">
        <title>Complex archaea that bridge the gap between prokaryotes and eukaryotes.</title>
        <authorList>
            <person name="Spang A."/>
            <person name="Saw J.H."/>
            <person name="Jorgensen S.L."/>
            <person name="Zaremba-Niedzwiedzka K."/>
            <person name="Martijn J."/>
            <person name="Lind A.E."/>
            <person name="van Eijk R."/>
            <person name="Schleper C."/>
            <person name="Guy L."/>
            <person name="Ettema T.J."/>
        </authorList>
    </citation>
    <scope>NUCLEOTIDE SEQUENCE</scope>
</reference>
<protein>
    <submittedName>
        <fullName evidence="1">Uncharacterized protein</fullName>
    </submittedName>
</protein>
<comment type="caution">
    <text evidence="1">The sequence shown here is derived from an EMBL/GenBank/DDBJ whole genome shotgun (WGS) entry which is preliminary data.</text>
</comment>
<dbReference type="AlphaFoldDB" id="A0A0F9BX11"/>
<dbReference type="EMBL" id="LAZR01038866">
    <property type="protein sequence ID" value="KKL18447.1"/>
    <property type="molecule type" value="Genomic_DNA"/>
</dbReference>
<organism evidence="1">
    <name type="scientific">marine sediment metagenome</name>
    <dbReference type="NCBI Taxonomy" id="412755"/>
    <lineage>
        <taxon>unclassified sequences</taxon>
        <taxon>metagenomes</taxon>
        <taxon>ecological metagenomes</taxon>
    </lineage>
</organism>
<evidence type="ECO:0000313" key="1">
    <source>
        <dbReference type="EMBL" id="KKL18447.1"/>
    </source>
</evidence>